<dbReference type="Proteomes" id="UP000825679">
    <property type="component" value="Chromosome"/>
</dbReference>
<name>A0ABX8Z4Y8_9NEIS</name>
<feature type="region of interest" description="Disordered" evidence="1">
    <location>
        <begin position="41"/>
        <end position="60"/>
    </location>
</feature>
<proteinExistence type="predicted"/>
<accession>A0ABX8Z4Y8</accession>
<dbReference type="InterPro" id="IPR025906">
    <property type="entry name" value="YjfB_motility"/>
</dbReference>
<dbReference type="RefSeq" id="WP_221004860.1">
    <property type="nucleotide sequence ID" value="NZ_CP081150.1"/>
</dbReference>
<evidence type="ECO:0000313" key="3">
    <source>
        <dbReference type="Proteomes" id="UP000825679"/>
    </source>
</evidence>
<keyword evidence="3" id="KW-1185">Reference proteome</keyword>
<dbReference type="Pfam" id="PF14070">
    <property type="entry name" value="YjfB_motility"/>
    <property type="match status" value="1"/>
</dbReference>
<evidence type="ECO:0000256" key="1">
    <source>
        <dbReference type="SAM" id="MobiDB-lite"/>
    </source>
</evidence>
<protein>
    <submittedName>
        <fullName evidence="2">YjfB family protein</fullName>
    </submittedName>
</protein>
<sequence>MSDSMVNAASSASANNPVPLMMLRKSLDIQAQGALSLLQAIPQPAPVNPPNLGQNIDTRA</sequence>
<evidence type="ECO:0000313" key="2">
    <source>
        <dbReference type="EMBL" id="QZA76454.1"/>
    </source>
</evidence>
<gene>
    <name evidence="2" type="ORF">K4H28_08835</name>
</gene>
<reference evidence="2 3" key="1">
    <citation type="submission" date="2021-08" db="EMBL/GenBank/DDBJ databases">
        <title>complete genome sequencing of Deefgea sp. D25.</title>
        <authorList>
            <person name="Bae J.-W."/>
            <person name="Gim D.-H."/>
        </authorList>
    </citation>
    <scope>NUCLEOTIDE SEQUENCE [LARGE SCALE GENOMIC DNA]</scope>
    <source>
        <strain evidence="2 3">D25</strain>
    </source>
</reference>
<feature type="compositionally biased region" description="Polar residues" evidence="1">
    <location>
        <begin position="51"/>
        <end position="60"/>
    </location>
</feature>
<dbReference type="EMBL" id="CP081150">
    <property type="protein sequence ID" value="QZA76454.1"/>
    <property type="molecule type" value="Genomic_DNA"/>
</dbReference>
<organism evidence="2 3">
    <name type="scientific">Deefgea tanakiae</name>
    <dbReference type="NCBI Taxonomy" id="2865840"/>
    <lineage>
        <taxon>Bacteria</taxon>
        <taxon>Pseudomonadati</taxon>
        <taxon>Pseudomonadota</taxon>
        <taxon>Betaproteobacteria</taxon>
        <taxon>Neisseriales</taxon>
        <taxon>Chitinibacteraceae</taxon>
        <taxon>Deefgea</taxon>
    </lineage>
</organism>